<feature type="transmembrane region" description="Helical" evidence="1">
    <location>
        <begin position="6"/>
        <end position="24"/>
    </location>
</feature>
<evidence type="ECO:0000313" key="3">
    <source>
        <dbReference type="EMBL" id="SVC52007.1"/>
    </source>
</evidence>
<evidence type="ECO:0000259" key="2">
    <source>
        <dbReference type="PROSITE" id="PS50042"/>
    </source>
</evidence>
<dbReference type="EMBL" id="UINC01095705">
    <property type="protein sequence ID" value="SVC52007.1"/>
    <property type="molecule type" value="Genomic_DNA"/>
</dbReference>
<feature type="transmembrane region" description="Helical" evidence="1">
    <location>
        <begin position="53"/>
        <end position="76"/>
    </location>
</feature>
<dbReference type="InterPro" id="IPR018490">
    <property type="entry name" value="cNMP-bd_dom_sf"/>
</dbReference>
<name>A0A382MW42_9ZZZZ</name>
<dbReference type="InterPro" id="IPR014710">
    <property type="entry name" value="RmlC-like_jellyroll"/>
</dbReference>
<dbReference type="SUPFAM" id="SSF51206">
    <property type="entry name" value="cAMP-binding domain-like"/>
    <property type="match status" value="1"/>
</dbReference>
<feature type="non-terminal residue" evidence="3">
    <location>
        <position position="197"/>
    </location>
</feature>
<dbReference type="AlphaFoldDB" id="A0A382MW42"/>
<sequence length="197" mass="22630">MDDWNIYIILLNCGYTIYLAAFLAKKIVWLRLLTIAGNILVVPYFLYFNEPPLWNSIVWVAIYTSINLVMLFIIYLESRPVELSDLERKIYDMTFKSLEPRVFKKLIDHGSLEEFQPDVNLVTRDSELDSLMYVVEGEAEVVLKHGEHLIIPTGGFIGEQSYITGEKTSADVKTGKEAAKIIRWNSEALRKHLAGKE</sequence>
<keyword evidence="1" id="KW-0812">Transmembrane</keyword>
<reference evidence="3" key="1">
    <citation type="submission" date="2018-05" db="EMBL/GenBank/DDBJ databases">
        <authorList>
            <person name="Lanie J.A."/>
            <person name="Ng W.-L."/>
            <person name="Kazmierczak K.M."/>
            <person name="Andrzejewski T.M."/>
            <person name="Davidsen T.M."/>
            <person name="Wayne K.J."/>
            <person name="Tettelin H."/>
            <person name="Glass J.I."/>
            <person name="Rusch D."/>
            <person name="Podicherti R."/>
            <person name="Tsui H.-C.T."/>
            <person name="Winkler M.E."/>
        </authorList>
    </citation>
    <scope>NUCLEOTIDE SEQUENCE</scope>
</reference>
<feature type="transmembrane region" description="Helical" evidence="1">
    <location>
        <begin position="29"/>
        <end position="47"/>
    </location>
</feature>
<accession>A0A382MW42</accession>
<dbReference type="PROSITE" id="PS50042">
    <property type="entry name" value="CNMP_BINDING_3"/>
    <property type="match status" value="1"/>
</dbReference>
<organism evidence="3">
    <name type="scientific">marine metagenome</name>
    <dbReference type="NCBI Taxonomy" id="408172"/>
    <lineage>
        <taxon>unclassified sequences</taxon>
        <taxon>metagenomes</taxon>
        <taxon>ecological metagenomes</taxon>
    </lineage>
</organism>
<gene>
    <name evidence="3" type="ORF">METZ01_LOCUS304861</name>
</gene>
<dbReference type="Gene3D" id="2.60.120.10">
    <property type="entry name" value="Jelly Rolls"/>
    <property type="match status" value="1"/>
</dbReference>
<keyword evidence="1" id="KW-0472">Membrane</keyword>
<proteinExistence type="predicted"/>
<keyword evidence="1" id="KW-1133">Transmembrane helix</keyword>
<dbReference type="InterPro" id="IPR000595">
    <property type="entry name" value="cNMP-bd_dom"/>
</dbReference>
<protein>
    <recommendedName>
        <fullName evidence="2">Cyclic nucleotide-binding domain-containing protein</fullName>
    </recommendedName>
</protein>
<feature type="domain" description="Cyclic nucleotide-binding" evidence="2">
    <location>
        <begin position="94"/>
        <end position="197"/>
    </location>
</feature>
<evidence type="ECO:0000256" key="1">
    <source>
        <dbReference type="SAM" id="Phobius"/>
    </source>
</evidence>
<dbReference type="CDD" id="cd00038">
    <property type="entry name" value="CAP_ED"/>
    <property type="match status" value="1"/>
</dbReference>